<proteinExistence type="predicted"/>
<gene>
    <name evidence="1" type="ORF">LS41612_13175</name>
    <name evidence="2" type="ORF">NCTC10338_02070</name>
</gene>
<dbReference type="AlphaFoldDB" id="A0A2S0K1B7"/>
<evidence type="ECO:0000313" key="4">
    <source>
        <dbReference type="Proteomes" id="UP000255295"/>
    </source>
</evidence>
<reference evidence="1 3" key="1">
    <citation type="submission" date="2017-03" db="EMBL/GenBank/DDBJ databases">
        <title>The whole genome sequencing and assembly of Lysinibacillus sphaericus DSM 28T strain.</title>
        <authorList>
            <person name="Lee Y.-J."/>
            <person name="Yi H."/>
            <person name="Bahn Y.-S."/>
            <person name="Kim J.F."/>
            <person name="Lee D.-W."/>
        </authorList>
    </citation>
    <scope>NUCLEOTIDE SEQUENCE [LARGE SCALE GENOMIC DNA]</scope>
    <source>
        <strain evidence="1 3">DSM 28</strain>
    </source>
</reference>
<sequence length="157" mass="18183">MALLKDYGGQPSCEVEINLKLVNDESVKFYIHFRSGPAFPEVHTEIACLKRDFLRLLDDLKQIDIMHLSMLEPHDPGLCIYHIPLFGNYYYPGYGFLQVPEHERDEWEPYYRLIFVLDAGEKNSHRASESGPALCLKVKMEQINEFVDSLIAEVNSF</sequence>
<name>A0A2S0K1B7_LYSSH</name>
<evidence type="ECO:0000313" key="1">
    <source>
        <dbReference type="EMBL" id="AVK97147.1"/>
    </source>
</evidence>
<protein>
    <submittedName>
        <fullName evidence="1">Uncharacterized protein</fullName>
    </submittedName>
</protein>
<dbReference type="Proteomes" id="UP000255295">
    <property type="component" value="Unassembled WGS sequence"/>
</dbReference>
<accession>A0A2S0K1B7</accession>
<dbReference type="Proteomes" id="UP000238825">
    <property type="component" value="Chromosome"/>
</dbReference>
<evidence type="ECO:0000313" key="3">
    <source>
        <dbReference type="Proteomes" id="UP000238825"/>
    </source>
</evidence>
<dbReference type="RefSeq" id="WP_024361910.1">
    <property type="nucleotide sequence ID" value="NZ_BJNS01000080.1"/>
</dbReference>
<evidence type="ECO:0000313" key="2">
    <source>
        <dbReference type="EMBL" id="SUV16983.1"/>
    </source>
</evidence>
<reference evidence="2 4" key="2">
    <citation type="submission" date="2018-06" db="EMBL/GenBank/DDBJ databases">
        <authorList>
            <consortium name="Pathogen Informatics"/>
            <person name="Doyle S."/>
        </authorList>
    </citation>
    <scope>NUCLEOTIDE SEQUENCE [LARGE SCALE GENOMIC DNA]</scope>
    <source>
        <strain evidence="2 4">NCTC10338</strain>
    </source>
</reference>
<dbReference type="EMBL" id="UFSZ01000001">
    <property type="protein sequence ID" value="SUV16983.1"/>
    <property type="molecule type" value="Genomic_DNA"/>
</dbReference>
<dbReference type="EMBL" id="CP019980">
    <property type="protein sequence ID" value="AVK97147.1"/>
    <property type="molecule type" value="Genomic_DNA"/>
</dbReference>
<organism evidence="1 3">
    <name type="scientific">Lysinibacillus sphaericus</name>
    <name type="common">Bacillus sphaericus</name>
    <dbReference type="NCBI Taxonomy" id="1421"/>
    <lineage>
        <taxon>Bacteria</taxon>
        <taxon>Bacillati</taxon>
        <taxon>Bacillota</taxon>
        <taxon>Bacilli</taxon>
        <taxon>Bacillales</taxon>
        <taxon>Bacillaceae</taxon>
        <taxon>Lysinibacillus</taxon>
    </lineage>
</organism>
<dbReference type="GeneID" id="48277146"/>